<protein>
    <submittedName>
        <fullName evidence="1">Uncharacterized protein</fullName>
    </submittedName>
</protein>
<evidence type="ECO:0000313" key="1">
    <source>
        <dbReference type="EMBL" id="UDL15905.1"/>
    </source>
</evidence>
<accession>A0AAE8Y763</accession>
<organism evidence="1 2">
    <name type="scientific">Microbacterium phage Pumpernickel</name>
    <dbReference type="NCBI Taxonomy" id="2885983"/>
    <lineage>
        <taxon>Viruses</taxon>
        <taxon>Duplodnaviria</taxon>
        <taxon>Heunggongvirae</taxon>
        <taxon>Uroviricota</taxon>
        <taxon>Caudoviricetes</taxon>
        <taxon>Pumpernickelvirus</taxon>
        <taxon>Pumpernickelvirus pumpernickel</taxon>
    </lineage>
</organism>
<keyword evidence="2" id="KW-1185">Reference proteome</keyword>
<dbReference type="GeneID" id="80019754"/>
<sequence>MEDAFEVPVNIEDSPLRSFLTEAHEIFGELQEVGFEKSDAIMIVAIMIGEAVESRDDGGYEIEVLYDIADDDEDDLDDDDDLGRAG</sequence>
<dbReference type="RefSeq" id="YP_010755145.1">
    <property type="nucleotide sequence ID" value="NC_073468.1"/>
</dbReference>
<gene>
    <name evidence="1" type="primary">114</name>
    <name evidence="1" type="ORF">SEA_PUMPERNICKEL_114</name>
</gene>
<dbReference type="KEGG" id="vg:80019754"/>
<dbReference type="Proteomes" id="UP000827768">
    <property type="component" value="Segment"/>
</dbReference>
<reference evidence="1" key="1">
    <citation type="submission" date="2021-09" db="EMBL/GenBank/DDBJ databases">
        <authorList>
            <person name="Andersen S.H."/>
            <person name="Beall E.A."/>
            <person name="Cappelle B."/>
            <person name="Falteisek K.J."/>
            <person name="Fenske B.A."/>
            <person name="Gansluckner N.W."/>
            <person name="Gilbertson S.M."/>
            <person name="Krings K.J."/>
            <person name="Mobeck M."/>
            <person name="Odeku J.O."/>
            <person name="Poncelet M.E."/>
            <person name="Rohr J.R."/>
            <person name="Rolands L."/>
            <person name="Whipple C.D."/>
            <person name="Whipple E.M."/>
            <person name="Spring A.M."/>
            <person name="Klyczek K."/>
            <person name="Garlena R.A."/>
            <person name="Russell D.A."/>
            <person name="Pope W.H."/>
            <person name="Jacobs-Sera D."/>
            <person name="Hatfull G.F."/>
        </authorList>
    </citation>
    <scope>NUCLEOTIDE SEQUENCE</scope>
</reference>
<proteinExistence type="predicted"/>
<dbReference type="EMBL" id="OK040790">
    <property type="protein sequence ID" value="UDL15905.1"/>
    <property type="molecule type" value="Genomic_DNA"/>
</dbReference>
<name>A0AAE8Y763_9CAUD</name>
<evidence type="ECO:0000313" key="2">
    <source>
        <dbReference type="Proteomes" id="UP000827768"/>
    </source>
</evidence>